<proteinExistence type="predicted"/>
<comment type="caution">
    <text evidence="2">The sequence shown here is derived from an EMBL/GenBank/DDBJ whole genome shotgun (WGS) entry which is preliminary data.</text>
</comment>
<evidence type="ECO:0000313" key="2">
    <source>
        <dbReference type="EMBL" id="KAJ0222719.1"/>
    </source>
</evidence>
<gene>
    <name evidence="2" type="ORF">LSAT_V11C200062010</name>
</gene>
<protein>
    <submittedName>
        <fullName evidence="2">Uncharacterized protein</fullName>
    </submittedName>
</protein>
<organism evidence="2 3">
    <name type="scientific">Lactuca sativa</name>
    <name type="common">Garden lettuce</name>
    <dbReference type="NCBI Taxonomy" id="4236"/>
    <lineage>
        <taxon>Eukaryota</taxon>
        <taxon>Viridiplantae</taxon>
        <taxon>Streptophyta</taxon>
        <taxon>Embryophyta</taxon>
        <taxon>Tracheophyta</taxon>
        <taxon>Spermatophyta</taxon>
        <taxon>Magnoliopsida</taxon>
        <taxon>eudicotyledons</taxon>
        <taxon>Gunneridae</taxon>
        <taxon>Pentapetalae</taxon>
        <taxon>asterids</taxon>
        <taxon>campanulids</taxon>
        <taxon>Asterales</taxon>
        <taxon>Asteraceae</taxon>
        <taxon>Cichorioideae</taxon>
        <taxon>Cichorieae</taxon>
        <taxon>Lactucinae</taxon>
        <taxon>Lactuca</taxon>
    </lineage>
</organism>
<evidence type="ECO:0000313" key="3">
    <source>
        <dbReference type="Proteomes" id="UP000235145"/>
    </source>
</evidence>
<feature type="region of interest" description="Disordered" evidence="1">
    <location>
        <begin position="100"/>
        <end position="120"/>
    </location>
</feature>
<feature type="compositionally biased region" description="Basic and acidic residues" evidence="1">
    <location>
        <begin position="101"/>
        <end position="120"/>
    </location>
</feature>
<dbReference type="EMBL" id="NBSK02000002">
    <property type="protein sequence ID" value="KAJ0222719.1"/>
    <property type="molecule type" value="Genomic_DNA"/>
</dbReference>
<keyword evidence="3" id="KW-1185">Reference proteome</keyword>
<accession>A0A9R1WF97</accession>
<sequence>MAHNMNNFDYNEVVYRIVTKFQINGKRGNVQTVHYFQHTCTCVCRYRGDNQLSIVNILYTTATYKQQYNYAFAPLSHSDWKIEANYSKLSVSRGRRHSNRFRNEMDVRHPNEPRRRGLCH</sequence>
<dbReference type="Proteomes" id="UP000235145">
    <property type="component" value="Unassembled WGS sequence"/>
</dbReference>
<dbReference type="AlphaFoldDB" id="A0A9R1WF97"/>
<reference evidence="2 3" key="1">
    <citation type="journal article" date="2017" name="Nat. Commun.">
        <title>Genome assembly with in vitro proximity ligation data and whole-genome triplication in lettuce.</title>
        <authorList>
            <person name="Reyes-Chin-Wo S."/>
            <person name="Wang Z."/>
            <person name="Yang X."/>
            <person name="Kozik A."/>
            <person name="Arikit S."/>
            <person name="Song C."/>
            <person name="Xia L."/>
            <person name="Froenicke L."/>
            <person name="Lavelle D.O."/>
            <person name="Truco M.J."/>
            <person name="Xia R."/>
            <person name="Zhu S."/>
            <person name="Xu C."/>
            <person name="Xu H."/>
            <person name="Xu X."/>
            <person name="Cox K."/>
            <person name="Korf I."/>
            <person name="Meyers B.C."/>
            <person name="Michelmore R.W."/>
        </authorList>
    </citation>
    <scope>NUCLEOTIDE SEQUENCE [LARGE SCALE GENOMIC DNA]</scope>
    <source>
        <strain evidence="3">cv. Salinas</strain>
        <tissue evidence="2">Seedlings</tissue>
    </source>
</reference>
<name>A0A9R1WF97_LACSA</name>
<evidence type="ECO:0000256" key="1">
    <source>
        <dbReference type="SAM" id="MobiDB-lite"/>
    </source>
</evidence>